<dbReference type="Gene3D" id="3.30.420.40">
    <property type="match status" value="2"/>
</dbReference>
<protein>
    <submittedName>
        <fullName evidence="5">Carbamoyltransferase</fullName>
    </submittedName>
</protein>
<evidence type="ECO:0000259" key="3">
    <source>
        <dbReference type="Pfam" id="PF16861"/>
    </source>
</evidence>
<dbReference type="Pfam" id="PF02543">
    <property type="entry name" value="Carbam_trans_N"/>
    <property type="match status" value="3"/>
</dbReference>
<dbReference type="InterPro" id="IPR031730">
    <property type="entry name" value="Carbam_trans_C"/>
</dbReference>
<dbReference type="InterPro" id="IPR003696">
    <property type="entry name" value="Carbtransf_dom"/>
</dbReference>
<evidence type="ECO:0000259" key="2">
    <source>
        <dbReference type="Pfam" id="PF02543"/>
    </source>
</evidence>
<feature type="domain" description="Carbamoyltransferase" evidence="2">
    <location>
        <begin position="101"/>
        <end position="190"/>
    </location>
</feature>
<accession>A0A451AYP9</accession>
<keyword evidence="5" id="KW-0808">Transferase</keyword>
<dbReference type="PANTHER" id="PTHR34847">
    <property type="entry name" value="NODULATION PROTEIN U"/>
    <property type="match status" value="1"/>
</dbReference>
<evidence type="ECO:0000313" key="4">
    <source>
        <dbReference type="EMBL" id="VFK64658.1"/>
    </source>
</evidence>
<dbReference type="InterPro" id="IPR043129">
    <property type="entry name" value="ATPase_NBD"/>
</dbReference>
<feature type="domain" description="Carbamoyltransferase" evidence="2">
    <location>
        <begin position="4"/>
        <end position="89"/>
    </location>
</feature>
<dbReference type="CDD" id="cd24100">
    <property type="entry name" value="ASKHA_NBD_MJ1051-like_N"/>
    <property type="match status" value="1"/>
</dbReference>
<dbReference type="InterPro" id="IPR038152">
    <property type="entry name" value="Carbam_trans_C_sf"/>
</dbReference>
<dbReference type="GO" id="GO:0016740">
    <property type="term" value="F:transferase activity"/>
    <property type="evidence" value="ECO:0007669"/>
    <property type="project" value="UniProtKB-KW"/>
</dbReference>
<dbReference type="Gene3D" id="3.90.870.20">
    <property type="entry name" value="Carbamoyltransferase, C-terminal domain"/>
    <property type="match status" value="1"/>
</dbReference>
<dbReference type="InterPro" id="IPR051338">
    <property type="entry name" value="NodU/CmcH_Carbamoyltrnsfr"/>
</dbReference>
<gene>
    <name evidence="4" type="ORF">BECKUNK1418G_GA0071005_104912</name>
    <name evidence="5" type="ORF">BECKUNK1418H_GA0071006_105312</name>
</gene>
<dbReference type="SUPFAM" id="SSF53067">
    <property type="entry name" value="Actin-like ATPase domain"/>
    <property type="match status" value="1"/>
</dbReference>
<dbReference type="Pfam" id="PF16861">
    <property type="entry name" value="Carbam_trans_C"/>
    <property type="match status" value="1"/>
</dbReference>
<dbReference type="PANTHER" id="PTHR34847:SF1">
    <property type="entry name" value="NODULATION PROTEIN U"/>
    <property type="match status" value="1"/>
</dbReference>
<sequence>MLTLGINCLLHDTAIALVHDGRLVAAVEEERFTRVKHQAGLFNGGGMPLNSLRWILSNYGAYPQDIDRFCYAGAVDLYPSFLKAQVETLRRHAKELDSGMERSLFLDHHYCHAVSAFAGSGFERALIVTVDGEGDAVSIMLAAVGPEGIKPILRLPPSSSLGHLYTKVTRAMGFLAYGDEGKVMALAEHSERSSFDQWGTPVVVDSETGLVEVDWQAVRLLCSEACDVNSAFDRQVELAGALQNTLEHALCQLVLFGIARTGLAKVCLAGGVALNCCANRAISLLPEVEALFVPFCAGDQGTAIGAALLGDALYCATMHGHSYNSPYLGPSYSQDECRQELQSSGISYVQPEQPEQLAARLILDNMVVGWLSGRAEFGPRALGARSIFAASHLPGISDRLNCQVKHRATWRPFAPMVLEFDGHTLFEEPCQNPYMTSTAKVSPKARHLLSQTISARSTSRLQTVMPEKLPDVACILEEIRRETGAGTLLNTSFNDAGEPMVLSPRDALRTFFSTGLDHLFLSGLWVAKRDAK</sequence>
<evidence type="ECO:0000256" key="1">
    <source>
        <dbReference type="ARBA" id="ARBA00006129"/>
    </source>
</evidence>
<comment type="similarity">
    <text evidence="1">Belongs to the NodU/CmcH family.</text>
</comment>
<feature type="domain" description="Carbamoyltransferase" evidence="2">
    <location>
        <begin position="225"/>
        <end position="308"/>
    </location>
</feature>
<evidence type="ECO:0000313" key="5">
    <source>
        <dbReference type="EMBL" id="VFK71168.1"/>
    </source>
</evidence>
<proteinExistence type="inferred from homology"/>
<dbReference type="AlphaFoldDB" id="A0A451AYP9"/>
<organism evidence="5">
    <name type="scientific">Candidatus Kentrum sp. UNK</name>
    <dbReference type="NCBI Taxonomy" id="2126344"/>
    <lineage>
        <taxon>Bacteria</taxon>
        <taxon>Pseudomonadati</taxon>
        <taxon>Pseudomonadota</taxon>
        <taxon>Gammaproteobacteria</taxon>
        <taxon>Candidatus Kentrum</taxon>
    </lineage>
</organism>
<dbReference type="EMBL" id="CAADGD010000053">
    <property type="protein sequence ID" value="VFK71168.1"/>
    <property type="molecule type" value="Genomic_DNA"/>
</dbReference>
<reference evidence="5" key="1">
    <citation type="submission" date="2019-02" db="EMBL/GenBank/DDBJ databases">
        <authorList>
            <person name="Gruber-Vodicka R. H."/>
            <person name="Seah K. B. B."/>
        </authorList>
    </citation>
    <scope>NUCLEOTIDE SEQUENCE</scope>
    <source>
        <strain evidence="5">BECK_BY19</strain>
        <strain evidence="4">BECK_BY8</strain>
    </source>
</reference>
<dbReference type="EMBL" id="CAADFZ010000049">
    <property type="protein sequence ID" value="VFK64658.1"/>
    <property type="molecule type" value="Genomic_DNA"/>
</dbReference>
<name>A0A451AYP9_9GAMM</name>
<feature type="domain" description="Carbamoyltransferase C-terminal" evidence="3">
    <location>
        <begin position="359"/>
        <end position="528"/>
    </location>
</feature>